<sequence length="88" mass="10537">MMNEYLMITPRTLGEFRAFLTKLLPKGDFIVKEYKDFPYRILTSSKHNNLFKYTIVPKKNNMCNLLVKDLLAKDQIELKVYMRNLDMK</sequence>
<accession>A0A0F9PLB6</accession>
<reference evidence="1" key="1">
    <citation type="journal article" date="2015" name="Nature">
        <title>Complex archaea that bridge the gap between prokaryotes and eukaryotes.</title>
        <authorList>
            <person name="Spang A."/>
            <person name="Saw J.H."/>
            <person name="Jorgensen S.L."/>
            <person name="Zaremba-Niedzwiedzka K."/>
            <person name="Martijn J."/>
            <person name="Lind A.E."/>
            <person name="van Eijk R."/>
            <person name="Schleper C."/>
            <person name="Guy L."/>
            <person name="Ettema T.J."/>
        </authorList>
    </citation>
    <scope>NUCLEOTIDE SEQUENCE</scope>
</reference>
<dbReference type="AlphaFoldDB" id="A0A0F9PLB6"/>
<evidence type="ECO:0000313" key="1">
    <source>
        <dbReference type="EMBL" id="KKN25357.1"/>
    </source>
</evidence>
<organism evidence="1">
    <name type="scientific">marine sediment metagenome</name>
    <dbReference type="NCBI Taxonomy" id="412755"/>
    <lineage>
        <taxon>unclassified sequences</taxon>
        <taxon>metagenomes</taxon>
        <taxon>ecological metagenomes</taxon>
    </lineage>
</organism>
<gene>
    <name evidence="1" type="ORF">LCGC14_0885640</name>
</gene>
<comment type="caution">
    <text evidence="1">The sequence shown here is derived from an EMBL/GenBank/DDBJ whole genome shotgun (WGS) entry which is preliminary data.</text>
</comment>
<protein>
    <submittedName>
        <fullName evidence="1">Uncharacterized protein</fullName>
    </submittedName>
</protein>
<name>A0A0F9PLB6_9ZZZZ</name>
<dbReference type="EMBL" id="LAZR01002808">
    <property type="protein sequence ID" value="KKN25357.1"/>
    <property type="molecule type" value="Genomic_DNA"/>
</dbReference>
<proteinExistence type="predicted"/>